<protein>
    <recommendedName>
        <fullName evidence="4">Homeodomain-like domain-containing protein</fullName>
    </recommendedName>
</protein>
<evidence type="ECO:0000313" key="2">
    <source>
        <dbReference type="EMBL" id="MFC4062813.1"/>
    </source>
</evidence>
<evidence type="ECO:0008006" key="4">
    <source>
        <dbReference type="Google" id="ProtNLM"/>
    </source>
</evidence>
<feature type="region of interest" description="Disordered" evidence="1">
    <location>
        <begin position="31"/>
        <end position="106"/>
    </location>
</feature>
<evidence type="ECO:0000256" key="1">
    <source>
        <dbReference type="SAM" id="MobiDB-lite"/>
    </source>
</evidence>
<reference evidence="3" key="1">
    <citation type="journal article" date="2019" name="Int. J. Syst. Evol. Microbiol.">
        <title>The Global Catalogue of Microorganisms (GCM) 10K type strain sequencing project: providing services to taxonomists for standard genome sequencing and annotation.</title>
        <authorList>
            <consortium name="The Broad Institute Genomics Platform"/>
            <consortium name="The Broad Institute Genome Sequencing Center for Infectious Disease"/>
            <person name="Wu L."/>
            <person name="Ma J."/>
        </authorList>
    </citation>
    <scope>NUCLEOTIDE SEQUENCE [LARGE SCALE GENOMIC DNA]</scope>
    <source>
        <strain evidence="3">TBRC 4489</strain>
    </source>
</reference>
<feature type="compositionally biased region" description="Basic and acidic residues" evidence="1">
    <location>
        <begin position="52"/>
        <end position="66"/>
    </location>
</feature>
<accession>A0ABV8IIL8</accession>
<proteinExistence type="predicted"/>
<keyword evidence="3" id="KW-1185">Reference proteome</keyword>
<sequence length="106" mass="11870">MSRVITCTCGCDRTGELGVRTWIRPCAMRWRNAGRPETGPPPPSRTYPAGRPADRRDAYAAHRDAGDTPEQAARRLGVSRATRTRYEARYQQTLRDQGGSDVPERP</sequence>
<gene>
    <name evidence="2" type="ORF">ACFOWE_31365</name>
</gene>
<dbReference type="EMBL" id="JBHSBM010000060">
    <property type="protein sequence ID" value="MFC4062813.1"/>
    <property type="molecule type" value="Genomic_DNA"/>
</dbReference>
<comment type="caution">
    <text evidence="2">The sequence shown here is derived from an EMBL/GenBank/DDBJ whole genome shotgun (WGS) entry which is preliminary data.</text>
</comment>
<name>A0ABV8IIL8_9ACTN</name>
<organism evidence="2 3">
    <name type="scientific">Planomonospora corallina</name>
    <dbReference type="NCBI Taxonomy" id="1806052"/>
    <lineage>
        <taxon>Bacteria</taxon>
        <taxon>Bacillati</taxon>
        <taxon>Actinomycetota</taxon>
        <taxon>Actinomycetes</taxon>
        <taxon>Streptosporangiales</taxon>
        <taxon>Streptosporangiaceae</taxon>
        <taxon>Planomonospora</taxon>
    </lineage>
</organism>
<dbReference type="RefSeq" id="WP_377294267.1">
    <property type="nucleotide sequence ID" value="NZ_JBHSBM010000060.1"/>
</dbReference>
<evidence type="ECO:0000313" key="3">
    <source>
        <dbReference type="Proteomes" id="UP001595850"/>
    </source>
</evidence>
<dbReference type="Proteomes" id="UP001595850">
    <property type="component" value="Unassembled WGS sequence"/>
</dbReference>